<evidence type="ECO:0008006" key="3">
    <source>
        <dbReference type="Google" id="ProtNLM"/>
    </source>
</evidence>
<organism evidence="2">
    <name type="scientific">Aetherobacter sp</name>
    <dbReference type="NCBI Taxonomy" id="2022431"/>
    <lineage>
        <taxon>Bacteria</taxon>
        <taxon>Pseudomonadati</taxon>
        <taxon>Myxococcota</taxon>
        <taxon>Polyangia</taxon>
        <taxon>Polyangiales</taxon>
        <taxon>Polyangiaceae</taxon>
        <taxon>Aetherobacter</taxon>
    </lineage>
</organism>
<keyword evidence="1" id="KW-1133">Transmembrane helix</keyword>
<evidence type="ECO:0000313" key="2">
    <source>
        <dbReference type="EMBL" id="AYM52620.1"/>
    </source>
</evidence>
<dbReference type="AlphaFoldDB" id="A0A3Q8I1R2"/>
<feature type="transmembrane region" description="Helical" evidence="1">
    <location>
        <begin position="100"/>
        <end position="118"/>
    </location>
</feature>
<reference evidence="2" key="1">
    <citation type="journal article" date="2018" name="J. Ind. Microbiol. Biotechnol.">
        <title>Genome mining reveals uncommon alkylpyrones as type III PKS products from myxobacteria.</title>
        <authorList>
            <person name="Hug J.J."/>
            <person name="Panter F."/>
            <person name="Krug D."/>
            <person name="Muller R."/>
        </authorList>
    </citation>
    <scope>NUCLEOTIDE SEQUENCE</scope>
    <source>
        <strain evidence="2">MSr9335</strain>
    </source>
</reference>
<feature type="transmembrane region" description="Helical" evidence="1">
    <location>
        <begin position="191"/>
        <end position="210"/>
    </location>
</feature>
<dbReference type="EMBL" id="MH908880">
    <property type="protein sequence ID" value="AYM52620.1"/>
    <property type="molecule type" value="Genomic_DNA"/>
</dbReference>
<accession>A0A3Q8I1R2</accession>
<keyword evidence="1" id="KW-0812">Transmembrane</keyword>
<feature type="transmembrane region" description="Helical" evidence="1">
    <location>
        <begin position="31"/>
        <end position="51"/>
    </location>
</feature>
<name>A0A3Q8I1R2_9BACT</name>
<feature type="transmembrane region" description="Helical" evidence="1">
    <location>
        <begin position="130"/>
        <end position="150"/>
    </location>
</feature>
<sequence>MSASVEAGPSPFALLFAPDRGMERHARVGRALRFFLFAWLCSILLGAATAYRVDARSSTLRKLEMSGQLQTMSDRQVADETHNAERVAEVASVAKGVVGAPVQLGSACLALLALTWFLRGRVKGNAVVPVAATTLLPGALANLLDAVSAFRHEALPPEGVPLVPRTLGAILPFFGHPLMDPWLKLSNAVDFFSLWAAVMMAFGVAAVGQIPKRRALPGTLIAWICYQLLTRVAMNG</sequence>
<evidence type="ECO:0000256" key="1">
    <source>
        <dbReference type="SAM" id="Phobius"/>
    </source>
</evidence>
<proteinExistence type="predicted"/>
<keyword evidence="1" id="KW-0472">Membrane</keyword>
<protein>
    <recommendedName>
        <fullName evidence="3">Yip1 domain-containing protein</fullName>
    </recommendedName>
</protein>